<dbReference type="RefSeq" id="WP_111332518.1">
    <property type="nucleotide sequence ID" value="NZ_CP030032.1"/>
</dbReference>
<dbReference type="AlphaFoldDB" id="A0A2Z4FI02"/>
<protein>
    <submittedName>
        <fullName evidence="2">Osmotically inducible protein C</fullName>
    </submittedName>
</protein>
<dbReference type="InterPro" id="IPR036102">
    <property type="entry name" value="OsmC/Ohrsf"/>
</dbReference>
<dbReference type="InterPro" id="IPR015946">
    <property type="entry name" value="KH_dom-like_a/b"/>
</dbReference>
<dbReference type="PANTHER" id="PTHR39624:SF2">
    <property type="entry name" value="OSMC-LIKE PROTEIN"/>
    <property type="match status" value="1"/>
</dbReference>
<dbReference type="InterPro" id="IPR029058">
    <property type="entry name" value="AB_hydrolase_fold"/>
</dbReference>
<dbReference type="Pfam" id="PF12146">
    <property type="entry name" value="Hydrolase_4"/>
    <property type="match status" value="1"/>
</dbReference>
<dbReference type="OrthoDB" id="9789573at2"/>
<dbReference type="InterPro" id="IPR022742">
    <property type="entry name" value="Hydrolase_4"/>
</dbReference>
<dbReference type="InterPro" id="IPR003718">
    <property type="entry name" value="OsmC/Ohr_fam"/>
</dbReference>
<accession>A0A2Z4FI02</accession>
<organism evidence="2 3">
    <name type="scientific">Bradymonas sediminis</name>
    <dbReference type="NCBI Taxonomy" id="1548548"/>
    <lineage>
        <taxon>Bacteria</taxon>
        <taxon>Deltaproteobacteria</taxon>
        <taxon>Bradymonadales</taxon>
        <taxon>Bradymonadaceae</taxon>
        <taxon>Bradymonas</taxon>
    </lineage>
</organism>
<proteinExistence type="predicted"/>
<dbReference type="PANTHER" id="PTHR39624">
    <property type="entry name" value="PROTEIN INVOLVED IN RIMO-MEDIATED BETA-METHYLTHIOLATION OF RIBOSOMAL PROTEIN S12 YCAO"/>
    <property type="match status" value="1"/>
</dbReference>
<reference evidence="2 3" key="1">
    <citation type="submission" date="2018-06" db="EMBL/GenBank/DDBJ databases">
        <title>Lujinxingia sediminis gen. nov. sp. nov., a new facultative anaerobic member of the class Deltaproteobacteria, and proposal of Lujinxingaceae fam. nov.</title>
        <authorList>
            <person name="Guo L.-Y."/>
            <person name="Li C.-M."/>
            <person name="Wang S."/>
            <person name="Du Z.-J."/>
        </authorList>
    </citation>
    <scope>NUCLEOTIDE SEQUENCE [LARGE SCALE GENOMIC DNA]</scope>
    <source>
        <strain evidence="2 3">FA350</strain>
    </source>
</reference>
<dbReference type="Gene3D" id="3.30.300.20">
    <property type="match status" value="1"/>
</dbReference>
<evidence type="ECO:0000259" key="1">
    <source>
        <dbReference type="Pfam" id="PF12146"/>
    </source>
</evidence>
<dbReference type="SUPFAM" id="SSF53474">
    <property type="entry name" value="alpha/beta-Hydrolases"/>
    <property type="match status" value="1"/>
</dbReference>
<keyword evidence="3" id="KW-1185">Reference proteome</keyword>
<evidence type="ECO:0000313" key="2">
    <source>
        <dbReference type="EMBL" id="AWV88617.1"/>
    </source>
</evidence>
<dbReference type="Gene3D" id="3.40.50.1820">
    <property type="entry name" value="alpha/beta hydrolase"/>
    <property type="match status" value="1"/>
</dbReference>
<evidence type="ECO:0000313" key="3">
    <source>
        <dbReference type="Proteomes" id="UP000249799"/>
    </source>
</evidence>
<dbReference type="EMBL" id="CP030032">
    <property type="protein sequence ID" value="AWV88617.1"/>
    <property type="molecule type" value="Genomic_DNA"/>
</dbReference>
<dbReference type="Pfam" id="PF02566">
    <property type="entry name" value="OsmC"/>
    <property type="match status" value="1"/>
</dbReference>
<feature type="domain" description="Serine aminopeptidase S33" evidence="1">
    <location>
        <begin position="50"/>
        <end position="141"/>
    </location>
</feature>
<gene>
    <name evidence="2" type="ORF">DN745_04405</name>
</gene>
<dbReference type="Proteomes" id="UP000249799">
    <property type="component" value="Chromosome"/>
</dbReference>
<sequence>MNTKARRVSFKGAHGLTLDARLQTPADVEPSAYALLAHCFSCSKDLTALVRLSKHLAAKGIAVLRFDFTGLGNSEGDFANTNFSSNVEDLVAAADFLRAEFEAPTLLIGHSFGGTAVLKAAPQIPEVRGVCTIAAPFDPAHILDSIRVDIDAVEAQGVATVNIGGRPFQIQRQFLDDVRDAQLAEDIAAFDGGLLVMHSPQDRVIDIRNAEQIFEAASYPKSFVTLDGASHLLRGAEHGQFAGEMLATWADLYIDRAQPAEATGEDSEPDTVLVEQTDEGLYVNRVVLGRHQFWVDEPLSMGGDDAGPDPYGLVCAALGACTSMTLRMYADRKEWPLEHVQVKVRHAKVSADGAADNKRGAQVDKFSREIRLRGDLDAAQRARLVEIANRCPVHRTLTRENIIETELLEFPDAQ</sequence>
<dbReference type="KEGG" id="bsed:DN745_04405"/>
<dbReference type="SUPFAM" id="SSF82784">
    <property type="entry name" value="OsmC-like"/>
    <property type="match status" value="1"/>
</dbReference>
<name>A0A2Z4FI02_9DELT</name>